<evidence type="ECO:0000313" key="2">
    <source>
        <dbReference type="EMBL" id="TBU07469.1"/>
    </source>
</evidence>
<dbReference type="VEuPathDB" id="MicrosporidiaDB:CWI36_0269p0010"/>
<dbReference type="AlphaFoldDB" id="A0A4Q9LH77"/>
<protein>
    <submittedName>
        <fullName evidence="2">Uncharacterized protein</fullName>
    </submittedName>
</protein>
<proteinExistence type="predicted"/>
<organism evidence="2 3">
    <name type="scientific">Hamiltosporidium magnivora</name>
    <dbReference type="NCBI Taxonomy" id="148818"/>
    <lineage>
        <taxon>Eukaryota</taxon>
        <taxon>Fungi</taxon>
        <taxon>Fungi incertae sedis</taxon>
        <taxon>Microsporidia</taxon>
        <taxon>Dubosqiidae</taxon>
        <taxon>Hamiltosporidium</taxon>
    </lineage>
</organism>
<keyword evidence="3" id="KW-1185">Reference proteome</keyword>
<sequence>MQRIIIIFGIMIYIIFCAKVTTIKEDDDSECTQSLCYDCGSEELWQYEYIKGAMYNDDINPKNECSNTYNHSYGSYENKSFESIPSTSGFQHQLIAAKHYRTITELISLINPLEDAVLEDATIDLSTRSSEYFAGENPMPPYLGHWNNVRNTIACYIYKSKHNIILLYTINVDSSNLPINFSETDMIEILKEEIDFITTNETINEIENIIESSNRILEYEINTIFTKDQFKKY</sequence>
<evidence type="ECO:0000256" key="1">
    <source>
        <dbReference type="SAM" id="SignalP"/>
    </source>
</evidence>
<feature type="signal peptide" evidence="1">
    <location>
        <begin position="1"/>
        <end position="17"/>
    </location>
</feature>
<accession>A0A4Q9LH77</accession>
<evidence type="ECO:0000313" key="3">
    <source>
        <dbReference type="Proteomes" id="UP000291404"/>
    </source>
</evidence>
<reference evidence="2 3" key="1">
    <citation type="submission" date="2017-12" db="EMBL/GenBank/DDBJ databases">
        <authorList>
            <person name="Pombert J.-F."/>
            <person name="Haag K.L."/>
            <person name="Ebert D."/>
        </authorList>
    </citation>
    <scope>NUCLEOTIDE SEQUENCE [LARGE SCALE GENOMIC DNA]</scope>
    <source>
        <strain evidence="2">BE-OM-2</strain>
    </source>
</reference>
<feature type="chain" id="PRO_5020586298" evidence="1">
    <location>
        <begin position="18"/>
        <end position="233"/>
    </location>
</feature>
<keyword evidence="1" id="KW-0732">Signal</keyword>
<gene>
    <name evidence="2" type="ORF">CWI36_0269p0010</name>
</gene>
<dbReference type="EMBL" id="PITI01000269">
    <property type="protein sequence ID" value="TBU07469.1"/>
    <property type="molecule type" value="Genomic_DNA"/>
</dbReference>
<dbReference type="Proteomes" id="UP000291404">
    <property type="component" value="Unassembled WGS sequence"/>
</dbReference>
<comment type="caution">
    <text evidence="2">The sequence shown here is derived from an EMBL/GenBank/DDBJ whole genome shotgun (WGS) entry which is preliminary data.</text>
</comment>
<name>A0A4Q9LH77_9MICR</name>